<dbReference type="InterPro" id="IPR050950">
    <property type="entry name" value="HTH-type_LysR_regulators"/>
</dbReference>
<dbReference type="PANTHER" id="PTHR30419:SF30">
    <property type="entry name" value="LYSR FAMILY TRANSCRIPTIONAL REGULATOR"/>
    <property type="match status" value="1"/>
</dbReference>
<dbReference type="Gene3D" id="3.40.190.290">
    <property type="match status" value="1"/>
</dbReference>
<dbReference type="InterPro" id="IPR005119">
    <property type="entry name" value="LysR_subst-bd"/>
</dbReference>
<keyword evidence="8" id="KW-1185">Reference proteome</keyword>
<feature type="domain" description="HTH lysR-type" evidence="6">
    <location>
        <begin position="1"/>
        <end position="58"/>
    </location>
</feature>
<proteinExistence type="inferred from homology"/>
<evidence type="ECO:0000256" key="2">
    <source>
        <dbReference type="ARBA" id="ARBA00023015"/>
    </source>
</evidence>
<dbReference type="GO" id="GO:0005829">
    <property type="term" value="C:cytosol"/>
    <property type="evidence" value="ECO:0007669"/>
    <property type="project" value="TreeGrafter"/>
</dbReference>
<feature type="signal peptide" evidence="5">
    <location>
        <begin position="1"/>
        <end position="21"/>
    </location>
</feature>
<keyword evidence="5" id="KW-0732">Signal</keyword>
<gene>
    <name evidence="7" type="ORF">LG368_02270</name>
</gene>
<keyword evidence="3" id="KW-0238">DNA-binding</keyword>
<dbReference type="FunFam" id="1.10.10.10:FF:000001">
    <property type="entry name" value="LysR family transcriptional regulator"/>
    <property type="match status" value="1"/>
</dbReference>
<protein>
    <submittedName>
        <fullName evidence="7">LysR family transcriptional regulator</fullName>
    </submittedName>
</protein>
<dbReference type="PANTHER" id="PTHR30419">
    <property type="entry name" value="HTH-TYPE TRANSCRIPTIONAL REGULATOR YBHD"/>
    <property type="match status" value="1"/>
</dbReference>
<dbReference type="EMBL" id="JAJATW010000002">
    <property type="protein sequence ID" value="MCB5160723.1"/>
    <property type="molecule type" value="Genomic_DNA"/>
</dbReference>
<dbReference type="InterPro" id="IPR036388">
    <property type="entry name" value="WH-like_DNA-bd_sf"/>
</dbReference>
<evidence type="ECO:0000313" key="7">
    <source>
        <dbReference type="EMBL" id="MCB5160723.1"/>
    </source>
</evidence>
<feature type="chain" id="PRO_5040762003" evidence="5">
    <location>
        <begin position="22"/>
        <end position="303"/>
    </location>
</feature>
<dbReference type="PROSITE" id="PS50931">
    <property type="entry name" value="HTH_LYSR"/>
    <property type="match status" value="1"/>
</dbReference>
<dbReference type="Pfam" id="PF03466">
    <property type="entry name" value="LysR_substrate"/>
    <property type="match status" value="1"/>
</dbReference>
<dbReference type="SUPFAM" id="SSF53850">
    <property type="entry name" value="Periplasmic binding protein-like II"/>
    <property type="match status" value="1"/>
</dbReference>
<dbReference type="SUPFAM" id="SSF46785">
    <property type="entry name" value="Winged helix' DNA-binding domain"/>
    <property type="match status" value="1"/>
</dbReference>
<keyword evidence="2" id="KW-0805">Transcription regulation</keyword>
<dbReference type="InterPro" id="IPR000847">
    <property type="entry name" value="LysR_HTH_N"/>
</dbReference>
<dbReference type="CDD" id="cd08440">
    <property type="entry name" value="PBP2_LTTR_like_4"/>
    <property type="match status" value="1"/>
</dbReference>
<dbReference type="GO" id="GO:0003677">
    <property type="term" value="F:DNA binding"/>
    <property type="evidence" value="ECO:0007669"/>
    <property type="project" value="UniProtKB-KW"/>
</dbReference>
<evidence type="ECO:0000256" key="3">
    <source>
        <dbReference type="ARBA" id="ARBA00023125"/>
    </source>
</evidence>
<organism evidence="7 8">
    <name type="scientific">Marinomonas algarum</name>
    <dbReference type="NCBI Taxonomy" id="2883105"/>
    <lineage>
        <taxon>Bacteria</taxon>
        <taxon>Pseudomonadati</taxon>
        <taxon>Pseudomonadota</taxon>
        <taxon>Gammaproteobacteria</taxon>
        <taxon>Oceanospirillales</taxon>
        <taxon>Oceanospirillaceae</taxon>
        <taxon>Marinomonas</taxon>
    </lineage>
</organism>
<dbReference type="Pfam" id="PF00126">
    <property type="entry name" value="HTH_1"/>
    <property type="match status" value="1"/>
</dbReference>
<accession>A0A9X1LE13</accession>
<evidence type="ECO:0000259" key="6">
    <source>
        <dbReference type="PROSITE" id="PS50931"/>
    </source>
</evidence>
<comment type="similarity">
    <text evidence="1">Belongs to the LysR transcriptional regulatory family.</text>
</comment>
<keyword evidence="4" id="KW-0804">Transcription</keyword>
<comment type="caution">
    <text evidence="7">The sequence shown here is derived from an EMBL/GenBank/DDBJ whole genome shotgun (WGS) entry which is preliminary data.</text>
</comment>
<reference evidence="7" key="1">
    <citation type="submission" date="2021-10" db="EMBL/GenBank/DDBJ databases">
        <title>Marinomonas pontica sp. nov., isolated from the Black Sea.</title>
        <authorList>
            <person name="Zhao L.-H."/>
            <person name="Xue J.-H."/>
        </authorList>
    </citation>
    <scope>NUCLEOTIDE SEQUENCE</scope>
    <source>
        <strain evidence="7">E8</strain>
    </source>
</reference>
<evidence type="ECO:0000256" key="1">
    <source>
        <dbReference type="ARBA" id="ARBA00009437"/>
    </source>
</evidence>
<dbReference type="InterPro" id="IPR036390">
    <property type="entry name" value="WH_DNA-bd_sf"/>
</dbReference>
<dbReference type="GO" id="GO:0003700">
    <property type="term" value="F:DNA-binding transcription factor activity"/>
    <property type="evidence" value="ECO:0007669"/>
    <property type="project" value="InterPro"/>
</dbReference>
<sequence length="303" mass="33525">MNIKQVRAFLAVAQSLSFASAATQLHLSQPALSLSIKGLEDNLGGKLFTRTTRHTALTPEGEALVPIARRLLAQWENAEDEMKQRFALQLGKISLASMPSFAASLLPKAIRNYHTSYPNIQVAIDDVLSDIVVEMVRNNQVELGISFEPINLLELSFYPLYDDHFLAILPSSHPLSEQECIAWRDLLAYDFITLQRPSSVRDLIENQVNQAGIELNVAFDAHQLSTVVRMVSESMGVAVVPSICRQQATEQGAVCRPIIAPSINRRVGVICQPRSHLSIAASAMLDVLMNTYAAYPIEEKEIM</sequence>
<dbReference type="RefSeq" id="WP_226753107.1">
    <property type="nucleotide sequence ID" value="NZ_JAJATW010000002.1"/>
</dbReference>
<dbReference type="Proteomes" id="UP001139095">
    <property type="component" value="Unassembled WGS sequence"/>
</dbReference>
<dbReference type="Gene3D" id="1.10.10.10">
    <property type="entry name" value="Winged helix-like DNA-binding domain superfamily/Winged helix DNA-binding domain"/>
    <property type="match status" value="1"/>
</dbReference>
<evidence type="ECO:0000313" key="8">
    <source>
        <dbReference type="Proteomes" id="UP001139095"/>
    </source>
</evidence>
<evidence type="ECO:0000256" key="5">
    <source>
        <dbReference type="SAM" id="SignalP"/>
    </source>
</evidence>
<name>A0A9X1LE13_9GAMM</name>
<evidence type="ECO:0000256" key="4">
    <source>
        <dbReference type="ARBA" id="ARBA00023163"/>
    </source>
</evidence>
<dbReference type="AlphaFoldDB" id="A0A9X1LE13"/>
<dbReference type="PRINTS" id="PR00039">
    <property type="entry name" value="HTHLYSR"/>
</dbReference>